<dbReference type="RefSeq" id="WP_057735850.1">
    <property type="nucleotide sequence ID" value="NZ_AZEG01000002.1"/>
</dbReference>
<name>A0A0R1Q2K9_9LACO</name>
<dbReference type="AlphaFoldDB" id="A0A0R1Q2K9"/>
<dbReference type="PANTHER" id="PTHR11735">
    <property type="entry name" value="TRNA N6-ADENOSINE THREONYLCARBAMOYLTRANSFERASE"/>
    <property type="match status" value="1"/>
</dbReference>
<organism evidence="2 3">
    <name type="scientific">Liquorilactobacillus uvarum DSM 19971</name>
    <dbReference type="NCBI Taxonomy" id="1423812"/>
    <lineage>
        <taxon>Bacteria</taxon>
        <taxon>Bacillati</taxon>
        <taxon>Bacillota</taxon>
        <taxon>Bacilli</taxon>
        <taxon>Lactobacillales</taxon>
        <taxon>Lactobacillaceae</taxon>
        <taxon>Liquorilactobacillus</taxon>
    </lineage>
</organism>
<dbReference type="OrthoDB" id="9784166at2"/>
<dbReference type="Gene3D" id="3.30.420.40">
    <property type="match status" value="2"/>
</dbReference>
<dbReference type="InterPro" id="IPR043129">
    <property type="entry name" value="ATPase_NBD"/>
</dbReference>
<evidence type="ECO:0000313" key="2">
    <source>
        <dbReference type="EMBL" id="KRL38902.1"/>
    </source>
</evidence>
<dbReference type="SUPFAM" id="SSF53067">
    <property type="entry name" value="Actin-like ATPase domain"/>
    <property type="match status" value="2"/>
</dbReference>
<evidence type="ECO:0000259" key="1">
    <source>
        <dbReference type="Pfam" id="PF00814"/>
    </source>
</evidence>
<dbReference type="Pfam" id="PF00814">
    <property type="entry name" value="TsaD"/>
    <property type="match status" value="1"/>
</dbReference>
<protein>
    <submittedName>
        <fullName evidence="2">Glycoprotein endopeptidase</fullName>
    </submittedName>
</protein>
<dbReference type="InterPro" id="IPR022496">
    <property type="entry name" value="T6A_TsaB"/>
</dbReference>
<dbReference type="STRING" id="1423812.FD20_GL000977"/>
<comment type="caution">
    <text evidence="2">The sequence shown here is derived from an EMBL/GenBank/DDBJ whole genome shotgun (WGS) entry which is preliminary data.</text>
</comment>
<dbReference type="PANTHER" id="PTHR11735:SF11">
    <property type="entry name" value="TRNA THREONYLCARBAMOYLADENOSINE BIOSYNTHESIS PROTEIN TSAB"/>
    <property type="match status" value="1"/>
</dbReference>
<keyword evidence="3" id="KW-1185">Reference proteome</keyword>
<feature type="domain" description="Gcp-like" evidence="1">
    <location>
        <begin position="32"/>
        <end position="225"/>
    </location>
</feature>
<dbReference type="EMBL" id="AZEG01000002">
    <property type="protein sequence ID" value="KRL38902.1"/>
    <property type="molecule type" value="Genomic_DNA"/>
</dbReference>
<dbReference type="PATRIC" id="fig|1423812.3.peg.1042"/>
<sequence length="241" mass="26997">MKVLAIDTSNQPLSVALLEDEQLLTTTTTNINKNHSVTLMPLIEGLFKQTKWKPQDIDRIVVAQGPGSYTGLRIGITTAKTFACTLNKELVGVSSLEVLAETLANVEDYLIVPLFDARRNNVFAGGYQSKNGKLVQIIADQHIELERLCELLRGHAKVIFVGKDCTSFKKQLLEKLDSKKISFAAQNFAYPQAYVLGLIGEKNAAVEINSFVPHYLRLTQAETQWLKNHRETDHEPYVEKI</sequence>
<dbReference type="NCBIfam" id="TIGR03725">
    <property type="entry name" value="T6A_YeaZ"/>
    <property type="match status" value="1"/>
</dbReference>
<gene>
    <name evidence="2" type="ORF">FD20_GL000977</name>
</gene>
<accession>A0A0R1Q2K9</accession>
<dbReference type="Proteomes" id="UP000051155">
    <property type="component" value="Unassembled WGS sequence"/>
</dbReference>
<dbReference type="InterPro" id="IPR000905">
    <property type="entry name" value="Gcp-like_dom"/>
</dbReference>
<proteinExistence type="predicted"/>
<dbReference type="CDD" id="cd24032">
    <property type="entry name" value="ASKHA_NBD_TsaB"/>
    <property type="match status" value="1"/>
</dbReference>
<evidence type="ECO:0000313" key="3">
    <source>
        <dbReference type="Proteomes" id="UP000051155"/>
    </source>
</evidence>
<dbReference type="GO" id="GO:0005829">
    <property type="term" value="C:cytosol"/>
    <property type="evidence" value="ECO:0007669"/>
    <property type="project" value="TreeGrafter"/>
</dbReference>
<reference evidence="2 3" key="1">
    <citation type="journal article" date="2015" name="Genome Announc.">
        <title>Expanding the biotechnology potential of lactobacilli through comparative genomics of 213 strains and associated genera.</title>
        <authorList>
            <person name="Sun Z."/>
            <person name="Harris H.M."/>
            <person name="McCann A."/>
            <person name="Guo C."/>
            <person name="Argimon S."/>
            <person name="Zhang W."/>
            <person name="Yang X."/>
            <person name="Jeffery I.B."/>
            <person name="Cooney J.C."/>
            <person name="Kagawa T.F."/>
            <person name="Liu W."/>
            <person name="Song Y."/>
            <person name="Salvetti E."/>
            <person name="Wrobel A."/>
            <person name="Rasinkangas P."/>
            <person name="Parkhill J."/>
            <person name="Rea M.C."/>
            <person name="O'Sullivan O."/>
            <person name="Ritari J."/>
            <person name="Douillard F.P."/>
            <person name="Paul Ross R."/>
            <person name="Yang R."/>
            <person name="Briner A.E."/>
            <person name="Felis G.E."/>
            <person name="de Vos W.M."/>
            <person name="Barrangou R."/>
            <person name="Klaenhammer T.R."/>
            <person name="Caufield P.W."/>
            <person name="Cui Y."/>
            <person name="Zhang H."/>
            <person name="O'Toole P.W."/>
        </authorList>
    </citation>
    <scope>NUCLEOTIDE SEQUENCE [LARGE SCALE GENOMIC DNA]</scope>
    <source>
        <strain evidence="2 3">DSM 19971</strain>
    </source>
</reference>
<dbReference type="GO" id="GO:0002949">
    <property type="term" value="P:tRNA threonylcarbamoyladenosine modification"/>
    <property type="evidence" value="ECO:0007669"/>
    <property type="project" value="InterPro"/>
</dbReference>